<dbReference type="InterPro" id="IPR027417">
    <property type="entry name" value="P-loop_NTPase"/>
</dbReference>
<evidence type="ECO:0000313" key="7">
    <source>
        <dbReference type="Proteomes" id="UP000517252"/>
    </source>
</evidence>
<name>A0A6V8R6B7_TRIAP</name>
<keyword evidence="3" id="KW-0347">Helicase</keyword>
<dbReference type="InterPro" id="IPR041679">
    <property type="entry name" value="DNA2/NAM7-like_C"/>
</dbReference>
<evidence type="ECO:0000256" key="2">
    <source>
        <dbReference type="ARBA" id="ARBA00022801"/>
    </source>
</evidence>
<dbReference type="InterPro" id="IPR047187">
    <property type="entry name" value="SF1_C_Upf1"/>
</dbReference>
<dbReference type="GO" id="GO:0016787">
    <property type="term" value="F:hydrolase activity"/>
    <property type="evidence" value="ECO:0007669"/>
    <property type="project" value="UniProtKB-KW"/>
</dbReference>
<organism evidence="6 7">
    <name type="scientific">Trichoderma asperellum</name>
    <name type="common">Filamentous fungus</name>
    <dbReference type="NCBI Taxonomy" id="101201"/>
    <lineage>
        <taxon>Eukaryota</taxon>
        <taxon>Fungi</taxon>
        <taxon>Dikarya</taxon>
        <taxon>Ascomycota</taxon>
        <taxon>Pezizomycotina</taxon>
        <taxon>Sordariomycetes</taxon>
        <taxon>Hypocreomycetidae</taxon>
        <taxon>Hypocreales</taxon>
        <taxon>Hypocreaceae</taxon>
        <taxon>Trichoderma</taxon>
    </lineage>
</organism>
<evidence type="ECO:0000256" key="3">
    <source>
        <dbReference type="ARBA" id="ARBA00022806"/>
    </source>
</evidence>
<dbReference type="GO" id="GO:0005524">
    <property type="term" value="F:ATP binding"/>
    <property type="evidence" value="ECO:0007669"/>
    <property type="project" value="UniProtKB-KW"/>
</dbReference>
<keyword evidence="2" id="KW-0378">Hydrolase</keyword>
<evidence type="ECO:0000313" key="6">
    <source>
        <dbReference type="EMBL" id="GFP60574.1"/>
    </source>
</evidence>
<dbReference type="Gene3D" id="3.40.50.300">
    <property type="entry name" value="P-loop containing nucleotide triphosphate hydrolases"/>
    <property type="match status" value="2"/>
</dbReference>
<dbReference type="Pfam" id="PF13087">
    <property type="entry name" value="AAA_12"/>
    <property type="match status" value="1"/>
</dbReference>
<dbReference type="OrthoDB" id="4898452at2759"/>
<proteinExistence type="predicted"/>
<keyword evidence="1" id="KW-0547">Nucleotide-binding</keyword>
<gene>
    <name evidence="6" type="ORF">TASIC1_0022000100</name>
</gene>
<accession>A0A6V8R6B7</accession>
<comment type="caution">
    <text evidence="6">The sequence shown here is derived from an EMBL/GenBank/DDBJ whole genome shotgun (WGS) entry which is preliminary data.</text>
</comment>
<dbReference type="AlphaFoldDB" id="A0A6V8R6B7"/>
<dbReference type="Proteomes" id="UP000517252">
    <property type="component" value="Unassembled WGS sequence"/>
</dbReference>
<protein>
    <submittedName>
        <fullName evidence="6">Regulator of nonsense transcripts 1</fullName>
    </submittedName>
</protein>
<reference evidence="6 7" key="1">
    <citation type="submission" date="2020-07" db="EMBL/GenBank/DDBJ databases">
        <title>Trichoderma asperellum IC-1 whole genome shotgun sequence.</title>
        <authorList>
            <person name="Kanamasa S."/>
            <person name="Takahashi H."/>
        </authorList>
    </citation>
    <scope>NUCLEOTIDE SEQUENCE [LARGE SCALE GENOMIC DNA]</scope>
    <source>
        <strain evidence="6 7">IC-1</strain>
    </source>
</reference>
<dbReference type="EMBL" id="BLZH01000022">
    <property type="protein sequence ID" value="GFP60574.1"/>
    <property type="molecule type" value="Genomic_DNA"/>
</dbReference>
<dbReference type="PANTHER" id="PTHR43788">
    <property type="entry name" value="DNA2/NAM7 HELICASE FAMILY MEMBER"/>
    <property type="match status" value="1"/>
</dbReference>
<sequence length="996" mass="112927">MNIFGGKGLGFETPFDITIHVHNETQKSSWFGFTIEVPFGPNLEEDGFGMCHTVSRHGGRSHVVPAKTHLIRVVFPSSAYSLVEELTLSLLAAMPISDKKFCRLNVYLEPGTYSTVDRFGIPFADPGTKVEAIINHNEPMCAVHTNWCQDLPPPFRYPYGEEHFWSYKRYDDIISKNKGIQFAPAWSFDNDNEHLAALTQSQVQDFMWIHKASEEIGNIFFRAYFISPDDGDPQDCKELYAILSLGMQFLDLYRQPWSRLITSGSLTLRLFNNEDDMFPAEWNARIAENFSMAKHPAYIDDLVLQVQRPSRTEIDRRPDFEVKAFENRRSADIAQRQDRDSWTCVSLQFNNDLFRDYKRKIEAVNWFGTQTKPYNVLEKMTEDGRMALPPISGELQLKMDLHRALVRGNGFYKVLVPKKNDEEANQLTEAMAKAQLEEDDEPQAEMPPCSLPVVNLIDLPQRHVNALVEEILPNDRVRLTKYLTKRYLGLVLVAAPPGFGKTTVLAVIALSMAATLGNIFAAAPTNVATDNFAKRLDLISQSVTKRRNEGKPSGDKTRARRTFVMRGYKPEDEYDAFINTLQDPRIGDKAAPRTWISDSNWRLHLSPSFWLLMALRSKAVRDLHEDDHPDIHAVQYRLDQSESVDILCTTPALSCQGDFKIWKEKAKGIAVDEAGNVSRPDLYCVWGNTLLPCALGGDDRQFCPANMTREDEKDSDGNHLNRLGGDARISALEFFRASGWPTFRLRVQLRMARGLFDLCHREVYSDLPFSYSSSSDLVNHGVGQALERYLLTRFRQLRPSPAGSLREVFMHCQETTCLVDEVTKSKRNPDQVENALEFLGDLVMRSAGRVRASSISIISPYKANVELIERRRKDPRHLVLLDMPPAATIDSFQGREADIIVVIMGTTQTVGPGFTTDKRRLNVMFSRQRSGLLIFGDINVLGSVEDDGRGKNLLRLTGDGNQRFLRRTMLYSVLQKMHGQGRVVTLPVRAARGVGW</sequence>
<dbReference type="PANTHER" id="PTHR43788:SF8">
    <property type="entry name" value="DNA-BINDING PROTEIN SMUBP-2"/>
    <property type="match status" value="1"/>
</dbReference>
<evidence type="ECO:0000256" key="4">
    <source>
        <dbReference type="ARBA" id="ARBA00022840"/>
    </source>
</evidence>
<evidence type="ECO:0000259" key="5">
    <source>
        <dbReference type="Pfam" id="PF13087"/>
    </source>
</evidence>
<evidence type="ECO:0000256" key="1">
    <source>
        <dbReference type="ARBA" id="ARBA00022741"/>
    </source>
</evidence>
<dbReference type="CDD" id="cd18808">
    <property type="entry name" value="SF1_C_Upf1"/>
    <property type="match status" value="1"/>
</dbReference>
<dbReference type="SUPFAM" id="SSF52540">
    <property type="entry name" value="P-loop containing nucleoside triphosphate hydrolases"/>
    <property type="match status" value="1"/>
</dbReference>
<dbReference type="InterPro" id="IPR050534">
    <property type="entry name" value="Coronavir_polyprotein_1ab"/>
</dbReference>
<keyword evidence="4" id="KW-0067">ATP-binding</keyword>
<dbReference type="GO" id="GO:0043139">
    <property type="term" value="F:5'-3' DNA helicase activity"/>
    <property type="evidence" value="ECO:0007669"/>
    <property type="project" value="TreeGrafter"/>
</dbReference>
<feature type="domain" description="DNA2/NAM7 helicase-like C-terminal" evidence="5">
    <location>
        <begin position="739"/>
        <end position="938"/>
    </location>
</feature>